<evidence type="ECO:0000256" key="1">
    <source>
        <dbReference type="ARBA" id="ARBA00001946"/>
    </source>
</evidence>
<feature type="domain" description="PAC" evidence="9">
    <location>
        <begin position="441"/>
        <end position="494"/>
    </location>
</feature>
<keyword evidence="5 7" id="KW-1133">Transmembrane helix</keyword>
<evidence type="ECO:0000313" key="12">
    <source>
        <dbReference type="Proteomes" id="UP000198505"/>
    </source>
</evidence>
<comment type="cofactor">
    <cofactor evidence="1">
        <name>Mg(2+)</name>
        <dbReference type="ChEBI" id="CHEBI:18420"/>
    </cofactor>
</comment>
<gene>
    <name evidence="11" type="ORF">SAMN04487958_102269</name>
</gene>
<dbReference type="Gene3D" id="6.10.340.10">
    <property type="match status" value="1"/>
</dbReference>
<dbReference type="InterPro" id="IPR000700">
    <property type="entry name" value="PAS-assoc_C"/>
</dbReference>
<dbReference type="FunFam" id="3.30.70.270:FF:000001">
    <property type="entry name" value="Diguanylate cyclase domain protein"/>
    <property type="match status" value="1"/>
</dbReference>
<dbReference type="InterPro" id="IPR043128">
    <property type="entry name" value="Rev_trsase/Diguanyl_cyclase"/>
</dbReference>
<keyword evidence="6 7" id="KW-0472">Membrane</keyword>
<evidence type="ECO:0000256" key="3">
    <source>
        <dbReference type="ARBA" id="ARBA00022475"/>
    </source>
</evidence>
<proteinExistence type="predicted"/>
<feature type="domain" description="PAS" evidence="8">
    <location>
        <begin position="369"/>
        <end position="438"/>
    </location>
</feature>
<evidence type="ECO:0000256" key="7">
    <source>
        <dbReference type="SAM" id="Phobius"/>
    </source>
</evidence>
<reference evidence="12" key="1">
    <citation type="submission" date="2016-10" db="EMBL/GenBank/DDBJ databases">
        <authorList>
            <person name="Varghese N."/>
            <person name="Submissions S."/>
        </authorList>
    </citation>
    <scope>NUCLEOTIDE SEQUENCE [LARGE SCALE GENOMIC DNA]</scope>
    <source>
        <strain evidence="12">CGMCC 1.6495</strain>
    </source>
</reference>
<dbReference type="Proteomes" id="UP000198505">
    <property type="component" value="Unassembled WGS sequence"/>
</dbReference>
<dbReference type="PROSITE" id="PS50112">
    <property type="entry name" value="PAS"/>
    <property type="match status" value="1"/>
</dbReference>
<keyword evidence="4 7" id="KW-0812">Transmembrane</keyword>
<dbReference type="EMBL" id="FOGS01000002">
    <property type="protein sequence ID" value="SER68722.1"/>
    <property type="molecule type" value="Genomic_DNA"/>
</dbReference>
<evidence type="ECO:0000256" key="4">
    <source>
        <dbReference type="ARBA" id="ARBA00022692"/>
    </source>
</evidence>
<dbReference type="PANTHER" id="PTHR44757:SF2">
    <property type="entry name" value="BIOFILM ARCHITECTURE MAINTENANCE PROTEIN MBAA"/>
    <property type="match status" value="1"/>
</dbReference>
<dbReference type="InterPro" id="IPR052155">
    <property type="entry name" value="Biofilm_reg_signaling"/>
</dbReference>
<evidence type="ECO:0000259" key="8">
    <source>
        <dbReference type="PROSITE" id="PS50112"/>
    </source>
</evidence>
<dbReference type="CDD" id="cd12914">
    <property type="entry name" value="PDC1_DGC_like"/>
    <property type="match status" value="1"/>
</dbReference>
<dbReference type="SMART" id="SM00086">
    <property type="entry name" value="PAC"/>
    <property type="match status" value="1"/>
</dbReference>
<dbReference type="Gene3D" id="3.30.70.270">
    <property type="match status" value="1"/>
</dbReference>
<dbReference type="PROSITE" id="PS50113">
    <property type="entry name" value="PAC"/>
    <property type="match status" value="1"/>
</dbReference>
<dbReference type="InterPro" id="IPR000014">
    <property type="entry name" value="PAS"/>
</dbReference>
<evidence type="ECO:0000256" key="5">
    <source>
        <dbReference type="ARBA" id="ARBA00022989"/>
    </source>
</evidence>
<dbReference type="InterPro" id="IPR035965">
    <property type="entry name" value="PAS-like_dom_sf"/>
</dbReference>
<evidence type="ECO:0000313" key="11">
    <source>
        <dbReference type="EMBL" id="SER68722.1"/>
    </source>
</evidence>
<evidence type="ECO:0000256" key="6">
    <source>
        <dbReference type="ARBA" id="ARBA00023136"/>
    </source>
</evidence>
<dbReference type="NCBIfam" id="TIGR00254">
    <property type="entry name" value="GGDEF"/>
    <property type="match status" value="1"/>
</dbReference>
<keyword evidence="3" id="KW-1003">Cell membrane</keyword>
<dbReference type="SUPFAM" id="SSF55073">
    <property type="entry name" value="Nucleotide cyclase"/>
    <property type="match status" value="1"/>
</dbReference>
<keyword evidence="12" id="KW-1185">Reference proteome</keyword>
<comment type="subcellular location">
    <subcellularLocation>
        <location evidence="2">Cell membrane</location>
        <topology evidence="2">Multi-pass membrane protein</topology>
    </subcellularLocation>
</comment>
<feature type="domain" description="GGDEF" evidence="10">
    <location>
        <begin position="526"/>
        <end position="659"/>
    </location>
</feature>
<dbReference type="InterPro" id="IPR033479">
    <property type="entry name" value="dCache_1"/>
</dbReference>
<dbReference type="STRING" id="416874.SAMN04487958_102269"/>
<dbReference type="InterPro" id="IPR001610">
    <property type="entry name" value="PAC"/>
</dbReference>
<dbReference type="Pfam" id="PF02743">
    <property type="entry name" value="dCache_1"/>
    <property type="match status" value="1"/>
</dbReference>
<dbReference type="CDD" id="cd00130">
    <property type="entry name" value="PAS"/>
    <property type="match status" value="1"/>
</dbReference>
<dbReference type="InterPro" id="IPR000160">
    <property type="entry name" value="GGDEF_dom"/>
</dbReference>
<accession>A0A1H9R7N6</accession>
<dbReference type="PROSITE" id="PS50887">
    <property type="entry name" value="GGDEF"/>
    <property type="match status" value="1"/>
</dbReference>
<dbReference type="Pfam" id="PF13426">
    <property type="entry name" value="PAS_9"/>
    <property type="match status" value="1"/>
</dbReference>
<dbReference type="SUPFAM" id="SSF55785">
    <property type="entry name" value="PYP-like sensor domain (PAS domain)"/>
    <property type="match status" value="1"/>
</dbReference>
<dbReference type="SMART" id="SM00267">
    <property type="entry name" value="GGDEF"/>
    <property type="match status" value="1"/>
</dbReference>
<dbReference type="NCBIfam" id="TIGR00229">
    <property type="entry name" value="sensory_box"/>
    <property type="match status" value="1"/>
</dbReference>
<dbReference type="GO" id="GO:0003824">
    <property type="term" value="F:catalytic activity"/>
    <property type="evidence" value="ECO:0007669"/>
    <property type="project" value="UniProtKB-ARBA"/>
</dbReference>
<dbReference type="Gene3D" id="3.30.450.20">
    <property type="entry name" value="PAS domain"/>
    <property type="match status" value="2"/>
</dbReference>
<dbReference type="AlphaFoldDB" id="A0A1H9R7N6"/>
<feature type="transmembrane region" description="Helical" evidence="7">
    <location>
        <begin position="292"/>
        <end position="311"/>
    </location>
</feature>
<evidence type="ECO:0000259" key="10">
    <source>
        <dbReference type="PROSITE" id="PS50887"/>
    </source>
</evidence>
<dbReference type="SMART" id="SM00091">
    <property type="entry name" value="PAS"/>
    <property type="match status" value="1"/>
</dbReference>
<dbReference type="GO" id="GO:0005886">
    <property type="term" value="C:plasma membrane"/>
    <property type="evidence" value="ECO:0007669"/>
    <property type="project" value="UniProtKB-SubCell"/>
</dbReference>
<dbReference type="CDD" id="cd18774">
    <property type="entry name" value="PDC2_HK_sensor"/>
    <property type="match status" value="1"/>
</dbReference>
<protein>
    <submittedName>
        <fullName evidence="11">PAS domain S-box-containing protein/diguanylate cyclase (GGDEF) domain-containing protein</fullName>
    </submittedName>
</protein>
<organism evidence="11 12">
    <name type="scientific">Vreelandella subterranea</name>
    <dbReference type="NCBI Taxonomy" id="416874"/>
    <lineage>
        <taxon>Bacteria</taxon>
        <taxon>Pseudomonadati</taxon>
        <taxon>Pseudomonadota</taxon>
        <taxon>Gammaproteobacteria</taxon>
        <taxon>Oceanospirillales</taxon>
        <taxon>Halomonadaceae</taxon>
        <taxon>Vreelandella</taxon>
    </lineage>
</organism>
<name>A0A1H9R7N6_9GAMM</name>
<dbReference type="Pfam" id="PF00990">
    <property type="entry name" value="GGDEF"/>
    <property type="match status" value="1"/>
</dbReference>
<dbReference type="PANTHER" id="PTHR44757">
    <property type="entry name" value="DIGUANYLATE CYCLASE DGCP"/>
    <property type="match status" value="1"/>
</dbReference>
<dbReference type="CDD" id="cd01949">
    <property type="entry name" value="GGDEF"/>
    <property type="match status" value="1"/>
</dbReference>
<evidence type="ECO:0000256" key="2">
    <source>
        <dbReference type="ARBA" id="ARBA00004651"/>
    </source>
</evidence>
<sequence>MVRWLKRKTCIGSLQNRMLVGLAITWLLVVILVLGMAWQLGNTMVKATNMAHLRYESTLLADEVTEQVEARIDSLSLLDGQVESDANPDDMSATLKSNEALMAWFEGVVIADKEGRVVADWPVIEGREGLDTSQLEYFKMLRGTQRPYVSEPFVGRASSMPMVLISVPRFDEHGAFNGFVGGVVSLDSGGLFDRLSRIRLGDEGYAGVATASGKILYHPNRDLIMSHVPDEAFNPWLNLALDGWEGESIGTLLNGQLGFQSYGQVWPANWVVGLYLPSDQALAPLNGFLQRLWWLGIALTLLMLPVLWLILRRMLSPLKHLAKQIGQVGRGERKRVELGTRMHELQHVAGTFNRVEDERQVLMSNLQEREAFLDSVLNATPQGMFVANFDGEITYMNPALLGMLDIQPNTPMNAWLRQIHADDLSGAKDMWQHSLKSGSDFVRQLRFIRNDKETLWLDIHARVVMLSQGGHSLGLVGVVKDITERREQEAIQRWEAEHDPLTGLLNRRGFERRLDDAFADFQKTSTPSALLLFDLDHFKPINDEGGHALGDEMLRRIAQVVAWEVRRSDHVARQGGDEFGVLLPSCTLSQARKIAESLCQSVGEISVVHEGKEYSVTLSIGVTTFHEDDGSTDDAVARADAGSYAAKDNGRNGVVINLHDETDTDAVHLFE</sequence>
<feature type="transmembrane region" description="Helical" evidence="7">
    <location>
        <begin position="20"/>
        <end position="40"/>
    </location>
</feature>
<dbReference type="InterPro" id="IPR029787">
    <property type="entry name" value="Nucleotide_cyclase"/>
</dbReference>
<evidence type="ECO:0000259" key="9">
    <source>
        <dbReference type="PROSITE" id="PS50113"/>
    </source>
</evidence>